<evidence type="ECO:0000313" key="3">
    <source>
        <dbReference type="Proteomes" id="UP000251714"/>
    </source>
</evidence>
<organism evidence="2 3">
    <name type="scientific">Gibberella intermedia</name>
    <name type="common">Bulb rot disease fungus</name>
    <name type="synonym">Fusarium proliferatum</name>
    <dbReference type="NCBI Taxonomy" id="948311"/>
    <lineage>
        <taxon>Eukaryota</taxon>
        <taxon>Fungi</taxon>
        <taxon>Dikarya</taxon>
        <taxon>Ascomycota</taxon>
        <taxon>Pezizomycotina</taxon>
        <taxon>Sordariomycetes</taxon>
        <taxon>Hypocreomycetidae</taxon>
        <taxon>Hypocreales</taxon>
        <taxon>Nectriaceae</taxon>
        <taxon>Fusarium</taxon>
        <taxon>Fusarium fujikuroi species complex</taxon>
    </lineage>
</organism>
<name>A0A365N6U2_GIBIN</name>
<dbReference type="AlphaFoldDB" id="A0A365N6U2"/>
<dbReference type="EMBL" id="PKMI01000017">
    <property type="protein sequence ID" value="RBA16531.1"/>
    <property type="molecule type" value="Genomic_DNA"/>
</dbReference>
<protein>
    <submittedName>
        <fullName evidence="2">Uncharacterized protein</fullName>
    </submittedName>
</protein>
<feature type="compositionally biased region" description="Pro residues" evidence="1">
    <location>
        <begin position="100"/>
        <end position="109"/>
    </location>
</feature>
<feature type="region of interest" description="Disordered" evidence="1">
    <location>
        <begin position="1"/>
        <end position="62"/>
    </location>
</feature>
<sequence>MGDSISEPMDTADDGHTGPCAPCPTSIPASALLPIRDSYTSRRNDLSDDRDDDADSDTEFASIMATSMLNGILNTASNPVSPGSSSPSHDQAKTSDFVPPTRPSSTPFPHPDRRHSKPCCSSGSPHGADHDTPTDSTAFPDNEPVVLPRPITDFNQLPIEFNGRIEHYKELGDGTSTFEEKGIDGIGASTVDCLEDAMVHLALHEQLQSYVKHIEIWFPVFQPTYGPVALSNTLTLPTVTMEGLTNATYTLPGNNCTLEQVFQFVGQTLPQARVLTLEGGERRKAPRVLHFPEQRIDPAIYKPLPVLESVQTLVTRGQWNLMRDDQDFATVLKALPGLYEWQGSYSKPKSKSYITMAEFLPKLPRHITNLSLCLESDYRREGVMPPFYSKVVQKTHICARMAEALPSLEHFAYTGRVCHHFFDVAMRSTDSRTSRLKTLDLTVKNCCRYNTSFHEAGSGIQDMGFIDAFEKLVLSAIRSLEKLKEVVYLRIRFVDLDSVLPPLNPFFIMHKGACSGVWSERILAEMGRVRPDVHFPELSESFGNIVYNKDGRMVITPDPPRTKIASLKLSNYRSLATGITIQ</sequence>
<dbReference type="Proteomes" id="UP000251714">
    <property type="component" value="Unassembled WGS sequence"/>
</dbReference>
<gene>
    <name evidence="2" type="ORF">FPRO05_01255</name>
</gene>
<comment type="caution">
    <text evidence="2">The sequence shown here is derived from an EMBL/GenBank/DDBJ whole genome shotgun (WGS) entry which is preliminary data.</text>
</comment>
<feature type="compositionally biased region" description="Acidic residues" evidence="1">
    <location>
        <begin position="48"/>
        <end position="58"/>
    </location>
</feature>
<evidence type="ECO:0000256" key="1">
    <source>
        <dbReference type="SAM" id="MobiDB-lite"/>
    </source>
</evidence>
<feature type="region of interest" description="Disordered" evidence="1">
    <location>
        <begin position="74"/>
        <end position="142"/>
    </location>
</feature>
<reference evidence="2 3" key="1">
    <citation type="submission" date="2017-12" db="EMBL/GenBank/DDBJ databases">
        <title>Genome sequence of the mycotoxigenic crop pathogen Fusarium proliferatum, strain ITEM 2341 from Date Palm.</title>
        <authorList>
            <person name="Almiman B.F."/>
            <person name="Shittu T.A."/>
            <person name="Muthumeenakshi S."/>
            <person name="Baroncelli R."/>
            <person name="Sreenivasaprasada S."/>
        </authorList>
    </citation>
    <scope>NUCLEOTIDE SEQUENCE [LARGE SCALE GENOMIC DNA]</scope>
    <source>
        <strain evidence="2 3">ITEM 2341</strain>
    </source>
</reference>
<feature type="compositionally biased region" description="Low complexity" evidence="1">
    <location>
        <begin position="77"/>
        <end position="88"/>
    </location>
</feature>
<accession>A0A365N6U2</accession>
<proteinExistence type="predicted"/>
<evidence type="ECO:0000313" key="2">
    <source>
        <dbReference type="EMBL" id="RBA16531.1"/>
    </source>
</evidence>